<keyword evidence="2" id="KW-1185">Reference proteome</keyword>
<evidence type="ECO:0008006" key="3">
    <source>
        <dbReference type="Google" id="ProtNLM"/>
    </source>
</evidence>
<accession>A0A4P6K3H8</accession>
<evidence type="ECO:0000313" key="1">
    <source>
        <dbReference type="EMBL" id="QBD82046.1"/>
    </source>
</evidence>
<dbReference type="Proteomes" id="UP000290365">
    <property type="component" value="Chromosome"/>
</dbReference>
<proteinExistence type="predicted"/>
<evidence type="ECO:0000313" key="2">
    <source>
        <dbReference type="Proteomes" id="UP000290365"/>
    </source>
</evidence>
<reference evidence="1 2" key="1">
    <citation type="submission" date="2019-01" db="EMBL/GenBank/DDBJ databases">
        <title>Ktedonosporobacter rubrisoli SCAWS-G2.</title>
        <authorList>
            <person name="Huang Y."/>
            <person name="Yan B."/>
        </authorList>
    </citation>
    <scope>NUCLEOTIDE SEQUENCE [LARGE SCALE GENOMIC DNA]</scope>
    <source>
        <strain evidence="1 2">SCAWS-G2</strain>
    </source>
</reference>
<sequence>MKRLLRLLILAIVRVLGVPGAYMATRSAQRHLSANPRILLIRPDHLGDLVLTTPILHALQQHLPAAQITMMVGPGQKRL</sequence>
<dbReference type="AlphaFoldDB" id="A0A4P6K3H8"/>
<dbReference type="RefSeq" id="WP_129893106.1">
    <property type="nucleotide sequence ID" value="NZ_CP035758.1"/>
</dbReference>
<protein>
    <recommendedName>
        <fullName evidence="3">Glycosyltransferase family 9 protein</fullName>
    </recommendedName>
</protein>
<dbReference type="EMBL" id="CP035758">
    <property type="protein sequence ID" value="QBD82046.1"/>
    <property type="molecule type" value="Genomic_DNA"/>
</dbReference>
<dbReference type="KEGG" id="kbs:EPA93_41135"/>
<organism evidence="1 2">
    <name type="scientific">Ktedonosporobacter rubrisoli</name>
    <dbReference type="NCBI Taxonomy" id="2509675"/>
    <lineage>
        <taxon>Bacteria</taxon>
        <taxon>Bacillati</taxon>
        <taxon>Chloroflexota</taxon>
        <taxon>Ktedonobacteria</taxon>
        <taxon>Ktedonobacterales</taxon>
        <taxon>Ktedonosporobacteraceae</taxon>
        <taxon>Ktedonosporobacter</taxon>
    </lineage>
</organism>
<gene>
    <name evidence="1" type="ORF">EPA93_41135</name>
</gene>
<dbReference type="Gene3D" id="3.40.50.2000">
    <property type="entry name" value="Glycogen Phosphorylase B"/>
    <property type="match status" value="1"/>
</dbReference>
<dbReference type="OrthoDB" id="9797795at2"/>
<dbReference type="SUPFAM" id="SSF53756">
    <property type="entry name" value="UDP-Glycosyltransferase/glycogen phosphorylase"/>
    <property type="match status" value="1"/>
</dbReference>
<name>A0A4P6K3H8_KTERU</name>